<sequence length="226" mass="25694">MLHEQHIEDMIAKFVKDNDVVSIGTSKQGETFLKKLALALEHEHIPINHIEFIPTSNHLAIIAGQLKIPVTSLNEKEIDVAIEFVDAIDEHFNFIKRNSYSLVRDKMIAQSAAVLVTVAEEKNFVSRLKGRIPFEITPFGWKRTLSQLEMFGKAKLREENGKPLKTETGNYLIDVDCDEIYSIDDLDYQAKNIPGVLETGIFIGYADKIVLHNNKIVVKSRTEFKQ</sequence>
<dbReference type="EMBL" id="JAGVWF010000046">
    <property type="protein sequence ID" value="MBS3059444.1"/>
    <property type="molecule type" value="Genomic_DNA"/>
</dbReference>
<reference evidence="4" key="3">
    <citation type="submission" date="2021-05" db="EMBL/GenBank/DDBJ databases">
        <title>Protein family content uncovers lineage relationships and bacterial pathway maintenance mechanisms in DPANN archaea.</title>
        <authorList>
            <person name="Castelle C.J."/>
            <person name="Meheust R."/>
            <person name="Jaffe A.L."/>
            <person name="Seitz K."/>
            <person name="Gong X."/>
            <person name="Baker B.J."/>
            <person name="Banfield J.F."/>
        </authorList>
    </citation>
    <scope>NUCLEOTIDE SEQUENCE</scope>
    <source>
        <strain evidence="4">RIFCSPHIGHO2_01_FULL_GW2011_AR10_43_9</strain>
    </source>
</reference>
<dbReference type="Proteomes" id="UP000683213">
    <property type="component" value="Unassembled WGS sequence"/>
</dbReference>
<dbReference type="InterPro" id="IPR004788">
    <property type="entry name" value="Ribose5P_isomerase_type_A"/>
</dbReference>
<evidence type="ECO:0000313" key="4">
    <source>
        <dbReference type="EMBL" id="MBS3059444.1"/>
    </source>
</evidence>
<dbReference type="Gene3D" id="3.40.50.1360">
    <property type="match status" value="1"/>
</dbReference>
<dbReference type="EMBL" id="DUFG01000032">
    <property type="protein sequence ID" value="HIH08951.1"/>
    <property type="molecule type" value="Genomic_DNA"/>
</dbReference>
<dbReference type="Proteomes" id="UP000577419">
    <property type="component" value="Unassembled WGS sequence"/>
</dbReference>
<keyword evidence="1 3" id="KW-0413">Isomerase</keyword>
<dbReference type="NCBIfam" id="TIGR00021">
    <property type="entry name" value="rpiA"/>
    <property type="match status" value="1"/>
</dbReference>
<dbReference type="GO" id="GO:0004751">
    <property type="term" value="F:ribose-5-phosphate isomerase activity"/>
    <property type="evidence" value="ECO:0007669"/>
    <property type="project" value="UniProtKB-UniRule"/>
</dbReference>
<comment type="caution">
    <text evidence="3">The sequence shown here is derived from an EMBL/GenBank/DDBJ whole genome shotgun (WGS) entry which is preliminary data.</text>
</comment>
<evidence type="ECO:0000313" key="3">
    <source>
        <dbReference type="EMBL" id="HIH08951.1"/>
    </source>
</evidence>
<evidence type="ECO:0000256" key="1">
    <source>
        <dbReference type="ARBA" id="ARBA00023235"/>
    </source>
</evidence>
<dbReference type="GO" id="GO:0009052">
    <property type="term" value="P:pentose-phosphate shunt, non-oxidative branch"/>
    <property type="evidence" value="ECO:0007669"/>
    <property type="project" value="InterPro"/>
</dbReference>
<accession>A0A7J4ITX5</accession>
<dbReference type="PANTHER" id="PTHR11934">
    <property type="entry name" value="RIBOSE-5-PHOSPHATE ISOMERASE"/>
    <property type="match status" value="1"/>
</dbReference>
<proteinExistence type="predicted"/>
<reference evidence="4" key="2">
    <citation type="submission" date="2021-03" db="EMBL/GenBank/DDBJ databases">
        <authorList>
            <person name="Jaffe A."/>
        </authorList>
    </citation>
    <scope>NUCLEOTIDE SEQUENCE</scope>
    <source>
        <strain evidence="4">RIFCSPHIGHO2_01_FULL_GW2011_AR10_43_9</strain>
    </source>
</reference>
<name>A0A7J4ITX5_9ARCH</name>
<dbReference type="Pfam" id="PF06026">
    <property type="entry name" value="Rib_5-P_isom_A"/>
    <property type="match status" value="1"/>
</dbReference>
<evidence type="ECO:0000313" key="5">
    <source>
        <dbReference type="Proteomes" id="UP000577419"/>
    </source>
</evidence>
<dbReference type="Gene3D" id="3.30.70.260">
    <property type="match status" value="1"/>
</dbReference>
<dbReference type="InterPro" id="IPR037171">
    <property type="entry name" value="NagB/RpiA_transferase-like"/>
</dbReference>
<protein>
    <recommendedName>
        <fullName evidence="2">Ribose 5-phosphate isomerase A</fullName>
        <ecNumber evidence="2">5.3.1.6</ecNumber>
    </recommendedName>
</protein>
<gene>
    <name evidence="3" type="primary">rpiA</name>
    <name evidence="3" type="ORF">HA237_06335</name>
    <name evidence="4" type="ORF">J4224_03415</name>
</gene>
<dbReference type="SUPFAM" id="SSF75445">
    <property type="entry name" value="D-ribose-5-phosphate isomerase (RpiA), lid domain"/>
    <property type="match status" value="1"/>
</dbReference>
<organism evidence="3 5">
    <name type="scientific">Candidatus Iainarchaeum sp</name>
    <dbReference type="NCBI Taxonomy" id="3101447"/>
    <lineage>
        <taxon>Archaea</taxon>
        <taxon>Candidatus Iainarchaeota</taxon>
        <taxon>Candidatus Iainarchaeia</taxon>
        <taxon>Candidatus Iainarchaeales</taxon>
        <taxon>Candidatus Iainarchaeaceae</taxon>
        <taxon>Candidatus Iainarchaeum</taxon>
    </lineage>
</organism>
<evidence type="ECO:0000256" key="2">
    <source>
        <dbReference type="NCBIfam" id="TIGR00021"/>
    </source>
</evidence>
<reference evidence="5" key="1">
    <citation type="journal article" date="2020" name="bioRxiv">
        <title>A rank-normalized archaeal taxonomy based on genome phylogeny resolves widespread incomplete and uneven classifications.</title>
        <authorList>
            <person name="Rinke C."/>
            <person name="Chuvochina M."/>
            <person name="Mussig A.J."/>
            <person name="Chaumeil P.-A."/>
            <person name="Waite D.W."/>
            <person name="Whitman W.B."/>
            <person name="Parks D.H."/>
            <person name="Hugenholtz P."/>
        </authorList>
    </citation>
    <scope>NUCLEOTIDE SEQUENCE [LARGE SCALE GENOMIC DNA]</scope>
</reference>
<dbReference type="EC" id="5.3.1.6" evidence="2"/>
<dbReference type="SUPFAM" id="SSF100950">
    <property type="entry name" value="NagB/RpiA/CoA transferase-like"/>
    <property type="match status" value="1"/>
</dbReference>
<dbReference type="GO" id="GO:0005829">
    <property type="term" value="C:cytosol"/>
    <property type="evidence" value="ECO:0007669"/>
    <property type="project" value="TreeGrafter"/>
</dbReference>
<dbReference type="AlphaFoldDB" id="A0A7J4ITX5"/>
<dbReference type="GO" id="GO:0006014">
    <property type="term" value="P:D-ribose metabolic process"/>
    <property type="evidence" value="ECO:0007669"/>
    <property type="project" value="TreeGrafter"/>
</dbReference>
<dbReference type="PANTHER" id="PTHR11934:SF0">
    <property type="entry name" value="RIBOSE-5-PHOSPHATE ISOMERASE"/>
    <property type="match status" value="1"/>
</dbReference>